<evidence type="ECO:0000256" key="5">
    <source>
        <dbReference type="ARBA" id="ARBA00022679"/>
    </source>
</evidence>
<comment type="subcellular location">
    <subcellularLocation>
        <location evidence="1">Membrane</location>
    </subcellularLocation>
</comment>
<keyword evidence="12" id="KW-0012">Acyltransferase</keyword>
<keyword evidence="18" id="KW-1185">Reference proteome</keyword>
<dbReference type="CDD" id="cd07991">
    <property type="entry name" value="LPLAT_LPCAT1-like"/>
    <property type="match status" value="1"/>
</dbReference>
<proteinExistence type="inferred from homology"/>
<feature type="transmembrane region" description="Helical" evidence="15">
    <location>
        <begin position="210"/>
        <end position="231"/>
    </location>
</feature>
<organism evidence="17 18">
    <name type="scientific">Acanthoscelides obtectus</name>
    <name type="common">Bean weevil</name>
    <name type="synonym">Bruchus obtectus</name>
    <dbReference type="NCBI Taxonomy" id="200917"/>
    <lineage>
        <taxon>Eukaryota</taxon>
        <taxon>Metazoa</taxon>
        <taxon>Ecdysozoa</taxon>
        <taxon>Arthropoda</taxon>
        <taxon>Hexapoda</taxon>
        <taxon>Insecta</taxon>
        <taxon>Pterygota</taxon>
        <taxon>Neoptera</taxon>
        <taxon>Endopterygota</taxon>
        <taxon>Coleoptera</taxon>
        <taxon>Polyphaga</taxon>
        <taxon>Cucujiformia</taxon>
        <taxon>Chrysomeloidea</taxon>
        <taxon>Chrysomelidae</taxon>
        <taxon>Bruchinae</taxon>
        <taxon>Bruchini</taxon>
        <taxon>Acanthoscelides</taxon>
    </lineage>
</organism>
<feature type="transmembrane region" description="Helical" evidence="15">
    <location>
        <begin position="293"/>
        <end position="309"/>
    </location>
</feature>
<evidence type="ECO:0000256" key="11">
    <source>
        <dbReference type="ARBA" id="ARBA00023264"/>
    </source>
</evidence>
<keyword evidence="8" id="KW-0443">Lipid metabolism</keyword>
<evidence type="ECO:0000256" key="12">
    <source>
        <dbReference type="ARBA" id="ARBA00023315"/>
    </source>
</evidence>
<evidence type="ECO:0000256" key="4">
    <source>
        <dbReference type="ARBA" id="ARBA00022516"/>
    </source>
</evidence>
<dbReference type="OrthoDB" id="10051137at2759"/>
<evidence type="ECO:0000256" key="13">
    <source>
        <dbReference type="ARBA" id="ARBA00025707"/>
    </source>
</evidence>
<gene>
    <name evidence="17" type="ORF">ACAOBT_LOCUS13178</name>
</gene>
<evidence type="ECO:0000256" key="14">
    <source>
        <dbReference type="SAM" id="MobiDB-lite"/>
    </source>
</evidence>
<comment type="pathway">
    <text evidence="2">Lipid metabolism.</text>
</comment>
<evidence type="ECO:0000256" key="15">
    <source>
        <dbReference type="SAM" id="Phobius"/>
    </source>
</evidence>
<evidence type="ECO:0000256" key="9">
    <source>
        <dbReference type="ARBA" id="ARBA00023136"/>
    </source>
</evidence>
<evidence type="ECO:0000256" key="8">
    <source>
        <dbReference type="ARBA" id="ARBA00023098"/>
    </source>
</evidence>
<evidence type="ECO:0000256" key="7">
    <source>
        <dbReference type="ARBA" id="ARBA00022989"/>
    </source>
</evidence>
<feature type="transmembrane region" description="Helical" evidence="15">
    <location>
        <begin position="6"/>
        <end position="29"/>
    </location>
</feature>
<dbReference type="GO" id="GO:0016020">
    <property type="term" value="C:membrane"/>
    <property type="evidence" value="ECO:0007669"/>
    <property type="project" value="UniProtKB-SubCell"/>
</dbReference>
<evidence type="ECO:0000256" key="1">
    <source>
        <dbReference type="ARBA" id="ARBA00004370"/>
    </source>
</evidence>
<dbReference type="GO" id="GO:0008654">
    <property type="term" value="P:phospholipid biosynthetic process"/>
    <property type="evidence" value="ECO:0007669"/>
    <property type="project" value="UniProtKB-KW"/>
</dbReference>
<dbReference type="SUPFAM" id="SSF69593">
    <property type="entry name" value="Glycerol-3-phosphate (1)-acyltransferase"/>
    <property type="match status" value="1"/>
</dbReference>
<dbReference type="AlphaFoldDB" id="A0A9P0PB11"/>
<keyword evidence="4" id="KW-0444">Lipid biosynthesis</keyword>
<feature type="domain" description="Phospholipid/glycerol acyltransferase" evidence="16">
    <location>
        <begin position="350"/>
        <end position="461"/>
    </location>
</feature>
<dbReference type="GO" id="GO:0004366">
    <property type="term" value="F:glycerol-3-phosphate O-acyltransferase activity"/>
    <property type="evidence" value="ECO:0007669"/>
    <property type="project" value="TreeGrafter"/>
</dbReference>
<dbReference type="GO" id="GO:0005783">
    <property type="term" value="C:endoplasmic reticulum"/>
    <property type="evidence" value="ECO:0007669"/>
    <property type="project" value="TreeGrafter"/>
</dbReference>
<dbReference type="Pfam" id="PF01553">
    <property type="entry name" value="Acyltransferase"/>
    <property type="match status" value="1"/>
</dbReference>
<evidence type="ECO:0000259" key="16">
    <source>
        <dbReference type="SMART" id="SM00563"/>
    </source>
</evidence>
<dbReference type="GO" id="GO:0019432">
    <property type="term" value="P:triglyceride biosynthetic process"/>
    <property type="evidence" value="ECO:0007669"/>
    <property type="project" value="TreeGrafter"/>
</dbReference>
<keyword evidence="9 15" id="KW-0472">Membrane</keyword>
<reference evidence="17" key="1">
    <citation type="submission" date="2022-03" db="EMBL/GenBank/DDBJ databases">
        <authorList>
            <person name="Sayadi A."/>
        </authorList>
    </citation>
    <scope>NUCLEOTIDE SEQUENCE</scope>
</reference>
<evidence type="ECO:0000256" key="6">
    <source>
        <dbReference type="ARBA" id="ARBA00022692"/>
    </source>
</evidence>
<dbReference type="PANTHER" id="PTHR23063">
    <property type="entry name" value="PHOSPHOLIPID ACYLTRANSFERASE"/>
    <property type="match status" value="1"/>
</dbReference>
<dbReference type="PANTHER" id="PTHR23063:SF2">
    <property type="entry name" value="GLYCEROL-3-PHOSPHATE ACYLTRANSFERASE 4, ISOFORM D-RELATED"/>
    <property type="match status" value="1"/>
</dbReference>
<evidence type="ECO:0000313" key="17">
    <source>
        <dbReference type="EMBL" id="CAH1978466.1"/>
    </source>
</evidence>
<keyword evidence="7 15" id="KW-1133">Transmembrane helix</keyword>
<keyword evidence="10" id="KW-0594">Phospholipid biosynthesis</keyword>
<dbReference type="InterPro" id="IPR002123">
    <property type="entry name" value="Plipid/glycerol_acylTrfase"/>
</dbReference>
<sequence>MSLLSMVSLVGSILITPFLTLLVCIIFLASIGQSLGVRRLFVKLLLMIFEYGRKDIESVAKRKHDLEDEVNDTSISGKSSEDKTPGTPNGIKNGMVNGANNLISRDDKLVLVPEPPTSKQEEKSKSFVDEAKQGQETSHFELSTVLDYIKIGIEAIIEDQVTSRFEAEELKNWNLLIRTNRGYEFISWKLTVIWLCGFFVRYFFLFPLRVIICCFGIATLVASTALIGYLPNGCFKRWINRKMYVISNRILVRSLSSIVSIHNKQWRPKSGSVCVANHTTPVDVVMLSMDNCYSLVLWLTLCTALVGYVKPGKFKQTLNRYVSIMCFGILSRAISSVVTYHNEENRPKTGICVANHTSPIDVLILMCDNCYSLIGQRHGGFLGIFQRALARASPHIWFERSEARDRHAVAKRLKEHVSNPENPPILIFPEGTCINNTSVMQFKKGSFEVGSVIYPVAIKYDPRFGDAFWNSSKYSMLQYLYMMMTSWAIVCDVWYLPPMTQRENESAIDFANRVKSVIAKQGGLVDLMWDGQLKRIKAKKEWKERQQEEFSKRLKSE</sequence>
<protein>
    <recommendedName>
        <fullName evidence="16">Phospholipid/glycerol acyltransferase domain-containing protein</fullName>
    </recommendedName>
</protein>
<evidence type="ECO:0000313" key="18">
    <source>
        <dbReference type="Proteomes" id="UP001152888"/>
    </source>
</evidence>
<keyword evidence="6 15" id="KW-0812">Transmembrane</keyword>
<feature type="transmembrane region" description="Helical" evidence="15">
    <location>
        <begin position="185"/>
        <end position="204"/>
    </location>
</feature>
<feature type="region of interest" description="Disordered" evidence="14">
    <location>
        <begin position="70"/>
        <end position="93"/>
    </location>
</feature>
<evidence type="ECO:0000256" key="3">
    <source>
        <dbReference type="ARBA" id="ARBA00008655"/>
    </source>
</evidence>
<comment type="caution">
    <text evidence="17">The sequence shown here is derived from an EMBL/GenBank/DDBJ whole genome shotgun (WGS) entry which is preliminary data.</text>
</comment>
<name>A0A9P0PB11_ACAOB</name>
<dbReference type="Proteomes" id="UP001152888">
    <property type="component" value="Unassembled WGS sequence"/>
</dbReference>
<keyword evidence="11" id="KW-1208">Phospholipid metabolism</keyword>
<dbReference type="EMBL" id="CAKOFQ010006871">
    <property type="protein sequence ID" value="CAH1978466.1"/>
    <property type="molecule type" value="Genomic_DNA"/>
</dbReference>
<evidence type="ECO:0000256" key="10">
    <source>
        <dbReference type="ARBA" id="ARBA00023209"/>
    </source>
</evidence>
<evidence type="ECO:0000256" key="2">
    <source>
        <dbReference type="ARBA" id="ARBA00005189"/>
    </source>
</evidence>
<comment type="pathway">
    <text evidence="13">Phospholipid metabolism.</text>
</comment>
<accession>A0A9P0PB11</accession>
<dbReference type="InterPro" id="IPR045252">
    <property type="entry name" value="LPCAT1-like"/>
</dbReference>
<dbReference type="SMART" id="SM00563">
    <property type="entry name" value="PlsC"/>
    <property type="match status" value="1"/>
</dbReference>
<comment type="similarity">
    <text evidence="3">Belongs to the 1-acyl-sn-glycerol-3-phosphate acyltransferase family.</text>
</comment>
<keyword evidence="5" id="KW-0808">Transferase</keyword>